<protein>
    <submittedName>
        <fullName evidence="2">Uncharacterized protein</fullName>
    </submittedName>
</protein>
<reference evidence="2 3" key="1">
    <citation type="journal article" date="2018" name="Mol. Biol. Evol.">
        <title>Broad Genomic Sampling Reveals a Smut Pathogenic Ancestry of the Fungal Clade Ustilaginomycotina.</title>
        <authorList>
            <person name="Kijpornyongpan T."/>
            <person name="Mondo S.J."/>
            <person name="Barry K."/>
            <person name="Sandor L."/>
            <person name="Lee J."/>
            <person name="Lipzen A."/>
            <person name="Pangilinan J."/>
            <person name="LaButti K."/>
            <person name="Hainaut M."/>
            <person name="Henrissat B."/>
            <person name="Grigoriev I.V."/>
            <person name="Spatafora J.W."/>
            <person name="Aime M.C."/>
        </authorList>
    </citation>
    <scope>NUCLEOTIDE SEQUENCE [LARGE SCALE GENOMIC DNA]</scope>
    <source>
        <strain evidence="2 3">MCA 3882</strain>
    </source>
</reference>
<feature type="region of interest" description="Disordered" evidence="1">
    <location>
        <begin position="1804"/>
        <end position="1840"/>
    </location>
</feature>
<feature type="compositionally biased region" description="Polar residues" evidence="1">
    <location>
        <begin position="1347"/>
        <end position="1356"/>
    </location>
</feature>
<feature type="region of interest" description="Disordered" evidence="1">
    <location>
        <begin position="940"/>
        <end position="1356"/>
    </location>
</feature>
<feature type="compositionally biased region" description="Basic and acidic residues" evidence="1">
    <location>
        <begin position="1098"/>
        <end position="1110"/>
    </location>
</feature>
<feature type="compositionally biased region" description="Polar residues" evidence="1">
    <location>
        <begin position="1213"/>
        <end position="1222"/>
    </location>
</feature>
<feature type="compositionally biased region" description="Polar residues" evidence="1">
    <location>
        <begin position="427"/>
        <end position="441"/>
    </location>
</feature>
<feature type="compositionally biased region" description="Polar residues" evidence="1">
    <location>
        <begin position="1372"/>
        <end position="1386"/>
    </location>
</feature>
<feature type="compositionally biased region" description="Polar residues" evidence="1">
    <location>
        <begin position="1657"/>
        <end position="1671"/>
    </location>
</feature>
<evidence type="ECO:0000313" key="2">
    <source>
        <dbReference type="EMBL" id="PWN36953.1"/>
    </source>
</evidence>
<feature type="compositionally biased region" description="Polar residues" evidence="1">
    <location>
        <begin position="1804"/>
        <end position="1822"/>
    </location>
</feature>
<feature type="compositionally biased region" description="Polar residues" evidence="1">
    <location>
        <begin position="457"/>
        <end position="475"/>
    </location>
</feature>
<feature type="region of interest" description="Disordered" evidence="1">
    <location>
        <begin position="1886"/>
        <end position="1996"/>
    </location>
</feature>
<feature type="compositionally biased region" description="Low complexity" evidence="1">
    <location>
        <begin position="1439"/>
        <end position="1461"/>
    </location>
</feature>
<dbReference type="RefSeq" id="XP_025357255.1">
    <property type="nucleotide sequence ID" value="XM_025501567.1"/>
</dbReference>
<feature type="compositionally biased region" description="Basic and acidic residues" evidence="1">
    <location>
        <begin position="1174"/>
        <end position="1191"/>
    </location>
</feature>
<accession>A0A316VKS6</accession>
<organism evidence="2 3">
    <name type="scientific">Meira miltonrushii</name>
    <dbReference type="NCBI Taxonomy" id="1280837"/>
    <lineage>
        <taxon>Eukaryota</taxon>
        <taxon>Fungi</taxon>
        <taxon>Dikarya</taxon>
        <taxon>Basidiomycota</taxon>
        <taxon>Ustilaginomycotina</taxon>
        <taxon>Exobasidiomycetes</taxon>
        <taxon>Exobasidiales</taxon>
        <taxon>Brachybasidiaceae</taxon>
        <taxon>Meira</taxon>
    </lineage>
</organism>
<evidence type="ECO:0000313" key="3">
    <source>
        <dbReference type="Proteomes" id="UP000245771"/>
    </source>
</evidence>
<feature type="compositionally biased region" description="Polar residues" evidence="1">
    <location>
        <begin position="74"/>
        <end position="86"/>
    </location>
</feature>
<dbReference type="InParanoid" id="A0A316VKS6"/>
<dbReference type="STRING" id="1280837.A0A316VKS6"/>
<feature type="compositionally biased region" description="Basic and acidic residues" evidence="1">
    <location>
        <begin position="1124"/>
        <end position="1140"/>
    </location>
</feature>
<feature type="region of interest" description="Disordered" evidence="1">
    <location>
        <begin position="828"/>
        <end position="865"/>
    </location>
</feature>
<feature type="compositionally biased region" description="Polar residues" evidence="1">
    <location>
        <begin position="1297"/>
        <end position="1306"/>
    </location>
</feature>
<proteinExistence type="predicted"/>
<feature type="compositionally biased region" description="Basic and acidic residues" evidence="1">
    <location>
        <begin position="1022"/>
        <end position="1046"/>
    </location>
</feature>
<gene>
    <name evidence="2" type="ORF">FA14DRAFT_187097</name>
</gene>
<feature type="compositionally biased region" description="Basic residues" evidence="1">
    <location>
        <begin position="408"/>
        <end position="422"/>
    </location>
</feature>
<feature type="region of interest" description="Disordered" evidence="1">
    <location>
        <begin position="614"/>
        <end position="785"/>
    </location>
</feature>
<dbReference type="GeneID" id="37023348"/>
<feature type="compositionally biased region" description="Basic and acidic residues" evidence="1">
    <location>
        <begin position="1307"/>
        <end position="1346"/>
    </location>
</feature>
<feature type="compositionally biased region" description="Polar residues" evidence="1">
    <location>
        <begin position="1251"/>
        <end position="1266"/>
    </location>
</feature>
<keyword evidence="3" id="KW-1185">Reference proteome</keyword>
<feature type="compositionally biased region" description="Low complexity" evidence="1">
    <location>
        <begin position="52"/>
        <end position="67"/>
    </location>
</feature>
<dbReference type="Proteomes" id="UP000245771">
    <property type="component" value="Unassembled WGS sequence"/>
</dbReference>
<feature type="compositionally biased region" description="Low complexity" evidence="1">
    <location>
        <begin position="1074"/>
        <end position="1092"/>
    </location>
</feature>
<feature type="compositionally biased region" description="Polar residues" evidence="1">
    <location>
        <begin position="614"/>
        <end position="627"/>
    </location>
</feature>
<feature type="compositionally biased region" description="Acidic residues" evidence="1">
    <location>
        <begin position="1200"/>
        <end position="1209"/>
    </location>
</feature>
<dbReference type="EMBL" id="KZ819602">
    <property type="protein sequence ID" value="PWN36953.1"/>
    <property type="molecule type" value="Genomic_DNA"/>
</dbReference>
<feature type="compositionally biased region" description="Polar residues" evidence="1">
    <location>
        <begin position="16"/>
        <end position="27"/>
    </location>
</feature>
<feature type="region of interest" description="Disordered" evidence="1">
    <location>
        <begin position="1657"/>
        <end position="1676"/>
    </location>
</feature>
<feature type="compositionally biased region" description="Basic residues" evidence="1">
    <location>
        <begin position="753"/>
        <end position="776"/>
    </location>
</feature>
<feature type="region of interest" description="Disordered" evidence="1">
    <location>
        <begin position="1682"/>
        <end position="1733"/>
    </location>
</feature>
<dbReference type="OrthoDB" id="9972196at2759"/>
<feature type="compositionally biased region" description="Basic and acidic residues" evidence="1">
    <location>
        <begin position="1"/>
        <end position="10"/>
    </location>
</feature>
<feature type="compositionally biased region" description="Basic and acidic residues" evidence="1">
    <location>
        <begin position="1149"/>
        <end position="1159"/>
    </location>
</feature>
<feature type="compositionally biased region" description="Basic and acidic residues" evidence="1">
    <location>
        <begin position="1531"/>
        <end position="1540"/>
    </location>
</feature>
<feature type="compositionally biased region" description="Low complexity" evidence="1">
    <location>
        <begin position="837"/>
        <end position="846"/>
    </location>
</feature>
<name>A0A316VKS6_9BASI</name>
<feature type="compositionally biased region" description="Basic and acidic residues" evidence="1">
    <location>
        <begin position="1274"/>
        <end position="1296"/>
    </location>
</feature>
<feature type="region of interest" description="Disordered" evidence="1">
    <location>
        <begin position="399"/>
        <end position="503"/>
    </location>
</feature>
<feature type="compositionally biased region" description="Basic residues" evidence="1">
    <location>
        <begin position="31"/>
        <end position="41"/>
    </location>
</feature>
<feature type="compositionally biased region" description="Polar residues" evidence="1">
    <location>
        <begin position="96"/>
        <end position="114"/>
    </location>
</feature>
<feature type="compositionally biased region" description="Polar residues" evidence="1">
    <location>
        <begin position="1984"/>
        <end position="1996"/>
    </location>
</feature>
<feature type="compositionally biased region" description="Polar residues" evidence="1">
    <location>
        <begin position="1047"/>
        <end position="1060"/>
    </location>
</feature>
<feature type="compositionally biased region" description="Basic and acidic residues" evidence="1">
    <location>
        <begin position="442"/>
        <end position="452"/>
    </location>
</feature>
<feature type="compositionally biased region" description="Basic and acidic residues" evidence="1">
    <location>
        <begin position="726"/>
        <end position="748"/>
    </location>
</feature>
<feature type="region of interest" description="Disordered" evidence="1">
    <location>
        <begin position="1"/>
        <end position="118"/>
    </location>
</feature>
<feature type="region of interest" description="Disordered" evidence="1">
    <location>
        <begin position="1531"/>
        <end position="1599"/>
    </location>
</feature>
<feature type="region of interest" description="Disordered" evidence="1">
    <location>
        <begin position="1369"/>
        <end position="1493"/>
    </location>
</feature>
<sequence>MSYAMDDRTSLRGQAYTESNTSRSRSSFHTDHHHHSNRRPRSPLVPESFLPQSSTSQQSHFQQQQQSFAPRMRNGSNLTQPTSFEYNTRIPRASPLSVSAGRSATPNRSINDRQQLPGFGYSRSPHTPMTRFFVTVIPPNELASQADGSSSSRSTSFASSGHVKRGTLMPLYPTLGGQLYAISREYGLPSIGGLSIYLCDDGEGNLGPRVGEETWPYLWNRYFDDNSEDLYRDITNPSPSPSAMHIREASPFSNGHDRKFSAASGIDLRVDSNTERGTPVRDEEGLDDSMFHPLDPNASHRFQYSHLQNGSASYNGISPRQMMTPSPMRKGSARGYHPAQDASWRASPAASNLSSISSKLPIVGRIEWAVDKSRAPWWNQFIGATAAVQGSRAAYEAASGVPVPAGTARKHAQGRRSMHLPKRLNIPTESRTASTEGPMTTDSRRSEDRKSYDTVASDAQTRSNTSLFVPETSQGYAPLDEGDDEEEHNQYNGPRDIQRSVPGDESLDVDEELGGVSQDGRSYAGFSALMGFVNGSSSNYEARSTRDLDTGALEADHSDEEGKEFINEDVEHFNPHALEEMEDDRAWTGLQEQRASRSINDPKQKNAATFDALSASTLSTMNKNVSVGSKRESSQGRGSAVHDWIVKTHSPPSEKVEDDDHEGNAEEGSQASQDDVADVVGLWAAKASDPTGNIPLLPSIEERSFEPETTTVTSTRRSSANYSVKSRPDSRPDSRSASRTASRKDRESVISAHSRHSSKSTSRASRHSRHSSRRNFGHASRASQDMQFIVDPRSDGELQATNPLLQAGTGVDLQGSAASLLSPIALQENDEGTFGGPSPNLSSLLPPQTPDAMRQGSQNERDIQAPTEELKTRPYMMRQESLSAETPGVSSPTQLSPWQLDVPTPMRSPGQMSGSSSTSELSDTLMDMERALALLSPAGFGQQRSPNVQILPTREAVEEEGSAKLSAPKRMRFSSNVSASESMARARSLSASVTASPRWFRSPQSDQVPAMPRIISPSEASVAHHEDKRSVGTGEQHSDKGVRDDVSTLSSRPKSLSAATQKAVENVSSDDVAELAALSAKRSSSSTSEQASNYDAEEQSRLLKDDDTVHPMEATVHPLALSDVEAREEGHTKEVDHIETTQDAVQPHLVKEISTEHRSPAQPSQEPLEESYDSDSKDYAMRDEWISEQRKHISPTIPEKEEEENDEERNVELISQQVQPSDSIEEVAPTIVRPQYTTIGVQAEMPESDRSSSQFSLVSGNATSESYEAGTDEDGLHESVDRQLSTDDAHAEEHSSEGLNITSKASQTRERHSSETPRPLSQEKFETSKTEAETEAVGVKHDKGEESGQSTDYQQSAFARMIRGSVIESVSDAYSSKAVSPRIASTQEEDEDDEQLAWLRSRGGEGIMEEDANPFFHHHVIHREAGMNTDSPPQDDVTTTRGGNSTNRNSILSDDQWSQDDSASEGEQTDRIEISRSSMHMNEDEENEVGHDEDHELMLRSRLSGISGISSHRDALEASGGRTPTFLYDQHLSDIDHPNSDRVGSGHFGPSLSPMSAEHPLSVHRSPLQSTDSLTAGPTSSKDTSTGQHHSLNDSIQHGPSADALGIKFANPTARLPAPTLQELIRRHEIISLAGEPVHDESERMPNGFEEVYVQSPTRSYASGTTRSGTSDMIERPRYIETPLSSNELSGDASSATDQQKKDEKPIRRSMGSISDRRQDYRQNRRASLSAAGKATIMNGNGISSATTAAVKRNSPRLMVHDGSALPIRRSMSPLSPRYRFAALPPSPSLQANSKLMQSINNDQLSHSKSVPGNVNHMSTGSPPEFEPPQPAFSARSTSFGNGSVSPNILAARNALRQSSSAANSPRVRGSPLIIDTVKAQLGHWKRNKNSPSTAPAPEQNGLSPHDGPSSAPSYGIPAIPVYEANQYENMSDGTSAAIPANDLGHSEQQSNPAPFRGPAAGMKNSSTPPSPRGPRAQPFSIPSPINCTSSGVFSP</sequence>
<feature type="compositionally biased region" description="Polar residues" evidence="1">
    <location>
        <begin position="1567"/>
        <end position="1598"/>
    </location>
</feature>
<feature type="compositionally biased region" description="Polar residues" evidence="1">
    <location>
        <begin position="1683"/>
        <end position="1698"/>
    </location>
</feature>
<evidence type="ECO:0000256" key="1">
    <source>
        <dbReference type="SAM" id="MobiDB-lite"/>
    </source>
</evidence>
<feature type="compositionally biased region" description="Low complexity" evidence="1">
    <location>
        <begin position="709"/>
        <end position="719"/>
    </location>
</feature>